<comment type="similarity">
    <text evidence="4 13">Belongs to the HdrA family.</text>
</comment>
<evidence type="ECO:0000256" key="4">
    <source>
        <dbReference type="ARBA" id="ARBA00006561"/>
    </source>
</evidence>
<keyword evidence="5 13" id="KW-0004">4Fe-4S</keyword>
<dbReference type="Gene3D" id="3.30.70.3270">
    <property type="match status" value="1"/>
</dbReference>
<proteinExistence type="inferred from homology"/>
<evidence type="ECO:0000256" key="12">
    <source>
        <dbReference type="ARBA" id="ARBA00023014"/>
    </source>
</evidence>
<keyword evidence="8 13" id="KW-0274">FAD</keyword>
<dbReference type="RefSeq" id="WP_013683790.1">
    <property type="nucleotide sequence ID" value="NC_015320.1"/>
</dbReference>
<dbReference type="NCBIfam" id="NF040770">
    <property type="entry name" value="hetero_SS_HdrA2"/>
    <property type="match status" value="1"/>
</dbReference>
<dbReference type="eggNOG" id="arCOG02235">
    <property type="taxonomic scope" value="Archaea"/>
</dbReference>
<dbReference type="AlphaFoldDB" id="F2KT96"/>
<dbReference type="eggNOG" id="arCOG02475">
    <property type="taxonomic scope" value="Archaea"/>
</dbReference>
<dbReference type="PANTHER" id="PTHR43498">
    <property type="entry name" value="FERREDOXIN:COB-COM HETERODISULFIDE REDUCTASE SUBUNIT A"/>
    <property type="match status" value="1"/>
</dbReference>
<gene>
    <name evidence="15" type="ordered locus">Arcve_1116</name>
</gene>
<name>F2KT96_ARCVS</name>
<evidence type="ECO:0000256" key="10">
    <source>
        <dbReference type="ARBA" id="ARBA00023002"/>
    </source>
</evidence>
<evidence type="ECO:0000259" key="14">
    <source>
        <dbReference type="PROSITE" id="PS51379"/>
    </source>
</evidence>
<dbReference type="InterPro" id="IPR003813">
    <property type="entry name" value="MvhD/FlpD"/>
</dbReference>
<comment type="cofactor">
    <cofactor evidence="1 13">
        <name>FAD</name>
        <dbReference type="ChEBI" id="CHEBI:57692"/>
    </cofactor>
</comment>
<dbReference type="Gene3D" id="3.30.70.20">
    <property type="match status" value="1"/>
</dbReference>
<organism evidence="15 16">
    <name type="scientific">Archaeoglobus veneficus (strain DSM 11195 / SNP6)</name>
    <dbReference type="NCBI Taxonomy" id="693661"/>
    <lineage>
        <taxon>Archaea</taxon>
        <taxon>Methanobacteriati</taxon>
        <taxon>Methanobacteriota</taxon>
        <taxon>Archaeoglobi</taxon>
        <taxon>Archaeoglobales</taxon>
        <taxon>Archaeoglobaceae</taxon>
        <taxon>Archaeoglobus</taxon>
    </lineage>
</organism>
<evidence type="ECO:0000256" key="7">
    <source>
        <dbReference type="ARBA" id="ARBA00022723"/>
    </source>
</evidence>
<evidence type="ECO:0000256" key="11">
    <source>
        <dbReference type="ARBA" id="ARBA00023004"/>
    </source>
</evidence>
<dbReference type="KEGG" id="ave:Arcve_1116"/>
<keyword evidence="6 13" id="KW-0285">Flavoprotein</keyword>
<evidence type="ECO:0000256" key="5">
    <source>
        <dbReference type="ARBA" id="ARBA00022485"/>
    </source>
</evidence>
<dbReference type="GO" id="GO:0015948">
    <property type="term" value="P:methanogenesis"/>
    <property type="evidence" value="ECO:0007669"/>
    <property type="project" value="UniProtKB-KW"/>
</dbReference>
<protein>
    <recommendedName>
        <fullName evidence="13">CoB--CoM heterodisulfide reductase iron-sulfur subunit A</fullName>
        <ecNumber evidence="13">1.8.-.-</ecNumber>
    </recommendedName>
</protein>
<evidence type="ECO:0000256" key="1">
    <source>
        <dbReference type="ARBA" id="ARBA00001974"/>
    </source>
</evidence>
<evidence type="ECO:0000256" key="9">
    <source>
        <dbReference type="ARBA" id="ARBA00022994"/>
    </source>
</evidence>
<feature type="domain" description="4Fe-4S ferredoxin-type" evidence="14">
    <location>
        <begin position="593"/>
        <end position="621"/>
    </location>
</feature>
<dbReference type="GO" id="GO:0046872">
    <property type="term" value="F:metal ion binding"/>
    <property type="evidence" value="ECO:0007669"/>
    <property type="project" value="UniProtKB-KW"/>
</dbReference>
<keyword evidence="10 13" id="KW-0560">Oxidoreductase</keyword>
<dbReference type="PROSITE" id="PS00198">
    <property type="entry name" value="4FE4S_FER_1"/>
    <property type="match status" value="2"/>
</dbReference>
<evidence type="ECO:0000313" key="16">
    <source>
        <dbReference type="Proteomes" id="UP000008136"/>
    </source>
</evidence>
<feature type="domain" description="4Fe-4S ferredoxin-type" evidence="14">
    <location>
        <begin position="564"/>
        <end position="590"/>
    </location>
</feature>
<dbReference type="InterPro" id="IPR017896">
    <property type="entry name" value="4Fe4S_Fe-S-bd"/>
</dbReference>
<dbReference type="Pfam" id="PF02662">
    <property type="entry name" value="FlpD"/>
    <property type="match status" value="1"/>
</dbReference>
<dbReference type="InterPro" id="IPR017900">
    <property type="entry name" value="4Fe4S_Fe_S_CS"/>
</dbReference>
<keyword evidence="9" id="KW-0484">Methanogenesis</keyword>
<feature type="domain" description="4Fe-4S ferredoxin-type" evidence="14">
    <location>
        <begin position="231"/>
        <end position="261"/>
    </location>
</feature>
<comment type="cofactor">
    <cofactor evidence="13">
        <name>[4Fe-4S] cluster</name>
        <dbReference type="ChEBI" id="CHEBI:49883"/>
    </cofactor>
</comment>
<sequence length="793" mass="87476">MRIGVFVCHCGRNIAGVVDIDEVVSYASSLDNVVIAKDDRYLCSSSGQQEVANAIKEYNLDAVVIAACSPRMHEQLFRKTIEEAGINPYMLEVANIREQCSWVHTAGEATQKAKALVRMAVAKAKHLKPLEKIQIEITPKVLVIGGGVAGIQASLDLAEQGFEVYLVEKQPSIGGHMAMLDKTFPTMDCSICILGPKMVEAWRHERIHVFTYSEVEEVSGYVGNFKVKIRKKARFVTDACTGCGVCATLCPVEVPNEFEMGLANRKAIYIPFPQAVPLQYTIDAEHCLGCGMCSDVCSASAIDFFQQDKIVEIDVGTIIVATGYELYDVKKLSEYGYGRFKDVITSLEFERLVNAAGPTGGKIIRLSDGKEPKRIAFIQCVGSRSERAKKYCSGICCMYTLKHTMQIKEKNPETEVYVFYMDIRAVGKGYEEFYWKARDSGVNFVRGRPARIYEEDGKLRVVAEDTLLGKPLEYEFDMVVLAPAIIPAENDKLRQMLAIPADKDGFLMEAHAKLRPVEAPISGIFIAGCAHSPKDIPSTVAQASAAASRAAALMAKRKLEIDPITAYVIPELCFGCNLCKEVCDFNAIDMAWGKAYVKPNCTGCGACAAACPTNAMQIGCFTDVQILAQVSEAFDFDDEKPRVLAFLCNWCSYAGADAAGLARLKYPVNVKAIRVMCSARVDPVFVIKAFLSGADGVIVAGCHLGDCHYMTGNYKAKRRMEKLQALMEQFGVRKERLLLTWISASEGEKFAKVVTDFVEKLKSLPDIDDEIRNLVRMSQEVENEVSLKERNSL</sequence>
<dbReference type="OrthoDB" id="32867at2157"/>
<reference evidence="15 16" key="1">
    <citation type="submission" date="2011-03" db="EMBL/GenBank/DDBJ databases">
        <title>The complete genome of Archaeoglobus veneficus SNP6.</title>
        <authorList>
            <consortium name="US DOE Joint Genome Institute (JGI-PGF)"/>
            <person name="Lucas S."/>
            <person name="Copeland A."/>
            <person name="Lapidus A."/>
            <person name="Bruce D."/>
            <person name="Goodwin L."/>
            <person name="Pitluck S."/>
            <person name="Kyrpides N."/>
            <person name="Mavromatis K."/>
            <person name="Pagani I."/>
            <person name="Ivanova N."/>
            <person name="Mikhailova N."/>
            <person name="Lu M."/>
            <person name="Detter J.C."/>
            <person name="Tapia R."/>
            <person name="Han C."/>
            <person name="Land M."/>
            <person name="Hauser L."/>
            <person name="Markowitz V."/>
            <person name="Cheng J.-F."/>
            <person name="Hugenholtz P."/>
            <person name="Woyke T."/>
            <person name="Wu D."/>
            <person name="Spring S."/>
            <person name="Brambilla E."/>
            <person name="Klenk H.-P."/>
            <person name="Eisen J.A."/>
        </authorList>
    </citation>
    <scope>NUCLEOTIDE SEQUENCE [LARGE SCALE GENOMIC DNA]</scope>
    <source>
        <strain>SNP6</strain>
    </source>
</reference>
<dbReference type="GO" id="GO:0016491">
    <property type="term" value="F:oxidoreductase activity"/>
    <property type="evidence" value="ECO:0007669"/>
    <property type="project" value="UniProtKB-UniRule"/>
</dbReference>
<dbReference type="Proteomes" id="UP000008136">
    <property type="component" value="Chromosome"/>
</dbReference>
<comment type="subunit">
    <text evidence="13">The ferredoxin:CoB-CoM heterodisulfide reductase is composed of three subunits; HdrA, HdrB and HdrC.</text>
</comment>
<comment type="function">
    <text evidence="2 13">Part of a complex that catalyzes the reversible reduction of CoM-S-S-CoB to the thiol-coenzymes H-S-CoM (coenzyme M) and H-S-CoB (coenzyme B).</text>
</comment>
<dbReference type="UniPathway" id="UPA00647">
    <property type="reaction ID" value="UER00700"/>
</dbReference>
<evidence type="ECO:0000256" key="13">
    <source>
        <dbReference type="RuleBase" id="RU366072"/>
    </source>
</evidence>
<evidence type="ECO:0000256" key="3">
    <source>
        <dbReference type="ARBA" id="ARBA00004808"/>
    </source>
</evidence>
<dbReference type="EMBL" id="CP002588">
    <property type="protein sequence ID" value="AEA47126.1"/>
    <property type="molecule type" value="Genomic_DNA"/>
</dbReference>
<dbReference type="FunFam" id="3.50.50.60:FF:000644">
    <property type="entry name" value="H(2):CoB-CoM heterodisulfide,ferredoxin reductase subunit A"/>
    <property type="match status" value="1"/>
</dbReference>
<dbReference type="PROSITE" id="PS51379">
    <property type="entry name" value="4FE4S_FER_2"/>
    <property type="match status" value="4"/>
</dbReference>
<dbReference type="InterPro" id="IPR036188">
    <property type="entry name" value="FAD/NAD-bd_sf"/>
</dbReference>
<dbReference type="EC" id="1.8.-.-" evidence="13"/>
<dbReference type="InterPro" id="IPR039650">
    <property type="entry name" value="HdrA-like"/>
</dbReference>
<dbReference type="Pfam" id="PF12831">
    <property type="entry name" value="FAD_oxidored"/>
    <property type="match status" value="1"/>
</dbReference>
<keyword evidence="7 13" id="KW-0479">Metal-binding</keyword>
<keyword evidence="12 13" id="KW-0411">Iron-sulfur</keyword>
<dbReference type="Gene3D" id="3.40.50.720">
    <property type="entry name" value="NAD(P)-binding Rossmann-like Domain"/>
    <property type="match status" value="1"/>
</dbReference>
<dbReference type="SUPFAM" id="SSF51905">
    <property type="entry name" value="FAD/NAD(P)-binding domain"/>
    <property type="match status" value="1"/>
</dbReference>
<evidence type="ECO:0000256" key="2">
    <source>
        <dbReference type="ARBA" id="ARBA00003406"/>
    </source>
</evidence>
<comment type="pathway">
    <text evidence="3 13">Cofactor metabolism; coenzyme M-coenzyme B heterodisulfide reduction; coenzyme B and coenzyme M from coenzyme M-coenzyme B heterodisulfide: step 1/1.</text>
</comment>
<keyword evidence="16" id="KW-1185">Reference proteome</keyword>
<dbReference type="PANTHER" id="PTHR43498:SF1">
    <property type="entry name" value="COB--COM HETERODISULFIDE REDUCTASE IRON-SULFUR SUBUNIT A"/>
    <property type="match status" value="1"/>
</dbReference>
<dbReference type="GeneID" id="10394232"/>
<keyword evidence="11 13" id="KW-0408">Iron</keyword>
<dbReference type="Pfam" id="PF13187">
    <property type="entry name" value="Fer4_9"/>
    <property type="match status" value="2"/>
</dbReference>
<dbReference type="STRING" id="693661.Arcve_1116"/>
<evidence type="ECO:0000313" key="15">
    <source>
        <dbReference type="EMBL" id="AEA47126.1"/>
    </source>
</evidence>
<accession>F2KT96</accession>
<evidence type="ECO:0000256" key="8">
    <source>
        <dbReference type="ARBA" id="ARBA00022827"/>
    </source>
</evidence>
<dbReference type="SUPFAM" id="SSF54862">
    <property type="entry name" value="4Fe-4S ferredoxins"/>
    <property type="match status" value="1"/>
</dbReference>
<dbReference type="GO" id="GO:0051539">
    <property type="term" value="F:4 iron, 4 sulfur cluster binding"/>
    <property type="evidence" value="ECO:0007669"/>
    <property type="project" value="UniProtKB-UniRule"/>
</dbReference>
<feature type="domain" description="4Fe-4S ferredoxin-type" evidence="14">
    <location>
        <begin position="278"/>
        <end position="307"/>
    </location>
</feature>
<evidence type="ECO:0000256" key="6">
    <source>
        <dbReference type="ARBA" id="ARBA00022630"/>
    </source>
</evidence>
<dbReference type="HOGENOM" id="CLU_020302_0_0_2"/>